<accession>A0A8R7VDR5</accession>
<protein>
    <recommendedName>
        <fullName evidence="6">GAG-pre-integrase domain-containing protein</fullName>
    </recommendedName>
</protein>
<keyword evidence="5" id="KW-1185">Reference proteome</keyword>
<proteinExistence type="predicted"/>
<evidence type="ECO:0000259" key="3">
    <source>
        <dbReference type="Pfam" id="PF22936"/>
    </source>
</evidence>
<reference evidence="4" key="2">
    <citation type="submission" date="2022-06" db="UniProtKB">
        <authorList>
            <consortium name="EnsemblPlants"/>
        </authorList>
    </citation>
    <scope>IDENTIFICATION</scope>
</reference>
<dbReference type="Pfam" id="PF13976">
    <property type="entry name" value="gag_pre-integrs"/>
    <property type="match status" value="1"/>
</dbReference>
<evidence type="ECO:0000313" key="5">
    <source>
        <dbReference type="Proteomes" id="UP000015106"/>
    </source>
</evidence>
<feature type="compositionally biased region" description="Pro residues" evidence="1">
    <location>
        <begin position="44"/>
        <end position="62"/>
    </location>
</feature>
<dbReference type="Proteomes" id="UP000015106">
    <property type="component" value="Unassembled WGS sequence"/>
</dbReference>
<evidence type="ECO:0000259" key="2">
    <source>
        <dbReference type="Pfam" id="PF13976"/>
    </source>
</evidence>
<evidence type="ECO:0000313" key="4">
    <source>
        <dbReference type="EnsemblPlants" id="TuG1812S0001886700.01.T01.s_cds11102"/>
    </source>
</evidence>
<dbReference type="Pfam" id="PF22936">
    <property type="entry name" value="Pol_BBD"/>
    <property type="match status" value="1"/>
</dbReference>
<evidence type="ECO:0008006" key="6">
    <source>
        <dbReference type="Google" id="ProtNLM"/>
    </source>
</evidence>
<feature type="domain" description="Retrovirus-related Pol polyprotein from transposon TNT 1-94-like beta-barrel" evidence="3">
    <location>
        <begin position="134"/>
        <end position="213"/>
    </location>
</feature>
<dbReference type="AlphaFoldDB" id="A0A8R7VDR5"/>
<dbReference type="Gramene" id="TuG1812S0001886700.01.T01">
    <property type="protein sequence ID" value="TuG1812S0001886700.01.T01.s_cds11102"/>
    <property type="gene ID" value="TuG1812S0001886700.01"/>
</dbReference>
<sequence>MMAHQVYSFLLLTEQRVEARRAKASHGPLSMYATTKGGRNSSKAPPPASSSSPSAPPPPPTTLPGVGGRRVCQLCGIEGHWASKCHKHFQWSFLGLSNDGKDTRNFAHQVAMADRPASSKQQGHTQSYSIDSHWYMDSGATEHLTNEMGKLHTHEPYHGSDKIHTANGAGMHISHIGQASLLTRHANRSLQLPNVLRVPSVTRNLLLVPKLTRDNNVLCEFHPFDIFIKDRGTRDILLSGRLCQVLYRLEHPGVARVFSGVRVSPSQWHALLGHPATPIVRHILRRHELPSMSSNKDVAVCDACQQGKSHQLPFSESSREVEHPLKLVFLDVWGPAQTSVSGHNYY</sequence>
<dbReference type="InterPro" id="IPR025724">
    <property type="entry name" value="GAG-pre-integrase_dom"/>
</dbReference>
<name>A0A8R7VDR5_TRIUA</name>
<feature type="domain" description="GAG-pre-integrase" evidence="2">
    <location>
        <begin position="247"/>
        <end position="309"/>
    </location>
</feature>
<dbReference type="EnsemblPlants" id="TuG1812S0001886700.01.T01">
    <property type="protein sequence ID" value="TuG1812S0001886700.01.T01.s_cds11102"/>
    <property type="gene ID" value="TuG1812S0001886700.01"/>
</dbReference>
<organism evidence="4 5">
    <name type="scientific">Triticum urartu</name>
    <name type="common">Red wild einkorn</name>
    <name type="synonym">Crithodium urartu</name>
    <dbReference type="NCBI Taxonomy" id="4572"/>
    <lineage>
        <taxon>Eukaryota</taxon>
        <taxon>Viridiplantae</taxon>
        <taxon>Streptophyta</taxon>
        <taxon>Embryophyta</taxon>
        <taxon>Tracheophyta</taxon>
        <taxon>Spermatophyta</taxon>
        <taxon>Magnoliopsida</taxon>
        <taxon>Liliopsida</taxon>
        <taxon>Poales</taxon>
        <taxon>Poaceae</taxon>
        <taxon>BOP clade</taxon>
        <taxon>Pooideae</taxon>
        <taxon>Triticodae</taxon>
        <taxon>Triticeae</taxon>
        <taxon>Triticinae</taxon>
        <taxon>Triticum</taxon>
    </lineage>
</organism>
<reference evidence="5" key="1">
    <citation type="journal article" date="2013" name="Nature">
        <title>Draft genome of the wheat A-genome progenitor Triticum urartu.</title>
        <authorList>
            <person name="Ling H.Q."/>
            <person name="Zhao S."/>
            <person name="Liu D."/>
            <person name="Wang J."/>
            <person name="Sun H."/>
            <person name="Zhang C."/>
            <person name="Fan H."/>
            <person name="Li D."/>
            <person name="Dong L."/>
            <person name="Tao Y."/>
            <person name="Gao C."/>
            <person name="Wu H."/>
            <person name="Li Y."/>
            <person name="Cui Y."/>
            <person name="Guo X."/>
            <person name="Zheng S."/>
            <person name="Wang B."/>
            <person name="Yu K."/>
            <person name="Liang Q."/>
            <person name="Yang W."/>
            <person name="Lou X."/>
            <person name="Chen J."/>
            <person name="Feng M."/>
            <person name="Jian J."/>
            <person name="Zhang X."/>
            <person name="Luo G."/>
            <person name="Jiang Y."/>
            <person name="Liu J."/>
            <person name="Wang Z."/>
            <person name="Sha Y."/>
            <person name="Zhang B."/>
            <person name="Wu H."/>
            <person name="Tang D."/>
            <person name="Shen Q."/>
            <person name="Xue P."/>
            <person name="Zou S."/>
            <person name="Wang X."/>
            <person name="Liu X."/>
            <person name="Wang F."/>
            <person name="Yang Y."/>
            <person name="An X."/>
            <person name="Dong Z."/>
            <person name="Zhang K."/>
            <person name="Zhang X."/>
            <person name="Luo M.C."/>
            <person name="Dvorak J."/>
            <person name="Tong Y."/>
            <person name="Wang J."/>
            <person name="Yang H."/>
            <person name="Li Z."/>
            <person name="Wang D."/>
            <person name="Zhang A."/>
            <person name="Wang J."/>
        </authorList>
    </citation>
    <scope>NUCLEOTIDE SEQUENCE</scope>
    <source>
        <strain evidence="5">cv. G1812</strain>
    </source>
</reference>
<evidence type="ECO:0000256" key="1">
    <source>
        <dbReference type="SAM" id="MobiDB-lite"/>
    </source>
</evidence>
<dbReference type="InterPro" id="IPR054722">
    <property type="entry name" value="PolX-like_BBD"/>
</dbReference>
<feature type="region of interest" description="Disordered" evidence="1">
    <location>
        <begin position="22"/>
        <end position="65"/>
    </location>
</feature>